<name>A0A0L6V7G3_9BASI</name>
<dbReference type="EMBL" id="LAVV01007399">
    <property type="protein sequence ID" value="KNZ56055.1"/>
    <property type="molecule type" value="Genomic_DNA"/>
</dbReference>
<dbReference type="OrthoDB" id="2509909at2759"/>
<gene>
    <name evidence="2" type="ORF">VP01_2506g1</name>
</gene>
<protein>
    <submittedName>
        <fullName evidence="2">Uncharacterized protein</fullName>
    </submittedName>
</protein>
<feature type="region of interest" description="Disordered" evidence="1">
    <location>
        <begin position="112"/>
        <end position="136"/>
    </location>
</feature>
<evidence type="ECO:0000313" key="3">
    <source>
        <dbReference type="Proteomes" id="UP000037035"/>
    </source>
</evidence>
<dbReference type="AlphaFoldDB" id="A0A0L6V7G3"/>
<keyword evidence="3" id="KW-1185">Reference proteome</keyword>
<comment type="caution">
    <text evidence="2">The sequence shown here is derived from an EMBL/GenBank/DDBJ whole genome shotgun (WGS) entry which is preliminary data.</text>
</comment>
<reference evidence="2 3" key="1">
    <citation type="submission" date="2015-08" db="EMBL/GenBank/DDBJ databases">
        <title>Next Generation Sequencing and Analysis of the Genome of Puccinia sorghi L Schw, the Causal Agent of Maize Common Rust.</title>
        <authorList>
            <person name="Rochi L."/>
            <person name="Burguener G."/>
            <person name="Darino M."/>
            <person name="Turjanski A."/>
            <person name="Kreff E."/>
            <person name="Dieguez M.J."/>
            <person name="Sacco F."/>
        </authorList>
    </citation>
    <scope>NUCLEOTIDE SEQUENCE [LARGE SCALE GENOMIC DNA]</scope>
    <source>
        <strain evidence="2 3">RO10H11247</strain>
    </source>
</reference>
<feature type="compositionally biased region" description="Low complexity" evidence="1">
    <location>
        <begin position="271"/>
        <end position="287"/>
    </location>
</feature>
<proteinExistence type="predicted"/>
<dbReference type="VEuPathDB" id="FungiDB:VP01_2506g1"/>
<evidence type="ECO:0000256" key="1">
    <source>
        <dbReference type="SAM" id="MobiDB-lite"/>
    </source>
</evidence>
<accession>A0A0L6V7G3</accession>
<dbReference type="Proteomes" id="UP000037035">
    <property type="component" value="Unassembled WGS sequence"/>
</dbReference>
<organism evidence="2 3">
    <name type="scientific">Puccinia sorghi</name>
    <dbReference type="NCBI Taxonomy" id="27349"/>
    <lineage>
        <taxon>Eukaryota</taxon>
        <taxon>Fungi</taxon>
        <taxon>Dikarya</taxon>
        <taxon>Basidiomycota</taxon>
        <taxon>Pucciniomycotina</taxon>
        <taxon>Pucciniomycetes</taxon>
        <taxon>Pucciniales</taxon>
        <taxon>Pucciniaceae</taxon>
        <taxon>Puccinia</taxon>
    </lineage>
</organism>
<sequence length="735" mass="82838">MPSIRRLFFFLGVESTIGVPTLGHIISHSDEILNCHEFNPAAPPGSIPRYELVPAGNHEEGVLSSRKRARVDQPSAARMVKPGSLGIQGASCTQVMNPVAADWIGHERPIISSNRSQQDKRVGNEQPASVGNLPRPLGHLRPDFLALHSNVGTAGLWNHGQVPGRNQPYAKQHDVVLPQDHDINLIPPSLDQIMQEYFDDPRNMAALDHMSNENSESQQLPMEAVIDHSTHFNLPDHQVYDQAHLMNPDAGLLKSTVHLHHINTNPARGFSTESPPHHSSSSSHTHPLQFSSDPAAQNKAKEISLQKIIDLYQLNYLIAIGKIYLEYLSLPSTSREIAKDVKDLYPVNIQIVPLEKGMGSGDRTSLVILLNSQGELYDLEVILSSIKDLQDAILNLHVRTGWKQFTPIAHLDTSIASEYQKLMDWLFEEVFNPKNKHPVLGKTRLKISDHLEYGVVQSGIIKLLARPEYVDELSELIVRSWFEKDLPTDGGTKNFEKENVFEKTSGTGSSRRKMLIPNAKVKALKAADSAIETSSVNPHFLRITQLMTQEIESGLKKVDTHIYLRIGNFKLYGIHEDINPLSLRSEVQDAEQVLLGKEQSKTKRVLNWMNHNLKGIPTATKHAGFIMKKVEEFSRQERYSKNEKHQQAFKIPIFGSFSQELLDTNTPYPYYHPVQLSIIRALAISYSDNNFKYEETAMALCGYWLECTHPEVWVQNFKNSEGYSFFLYAAFSEQV</sequence>
<feature type="region of interest" description="Disordered" evidence="1">
    <location>
        <begin position="264"/>
        <end position="295"/>
    </location>
</feature>
<evidence type="ECO:0000313" key="2">
    <source>
        <dbReference type="EMBL" id="KNZ56055.1"/>
    </source>
</evidence>